<protein>
    <submittedName>
        <fullName evidence="5">Uncharacterized protein</fullName>
    </submittedName>
</protein>
<comment type="subcellular location">
    <subcellularLocation>
        <location evidence="1">Nucleus</location>
    </subcellularLocation>
</comment>
<keyword evidence="3" id="KW-0819">tRNA processing</keyword>
<accession>A0A9N9LZX9</accession>
<dbReference type="GO" id="GO:0008033">
    <property type="term" value="P:tRNA processing"/>
    <property type="evidence" value="ECO:0007669"/>
    <property type="project" value="UniProtKB-KW"/>
</dbReference>
<dbReference type="GO" id="GO:0003723">
    <property type="term" value="F:RNA binding"/>
    <property type="evidence" value="ECO:0007669"/>
    <property type="project" value="TreeGrafter"/>
</dbReference>
<evidence type="ECO:0000313" key="6">
    <source>
        <dbReference type="Proteomes" id="UP000701801"/>
    </source>
</evidence>
<sequence length="330" mass="35706">MSYDLNIPFLSSTPTPELERTIAFLASLGYTTLALSQTHNASSLPSQVTNTIPLPPVLKTPSKTTILRRCTLILSDPAHNPRLTVLSQSYDMLALRPTTEKAYLSACLSMPEISIISLDLTQRFGFHFKPKPLMTAVNRGVRFEINYAQAVQGDGPARRNFISNAMAIIRGTKGRGIVISSEATDVIAVRAPADVLNLLGVWGLGRERGLEALGVNPRGVVVNEGLKRSGFRGVIDVVNGGERPVVEKKEGGKESAKTKTKRKVEETTVEGTPPISKRQAKRMKLEALKALKANASSQSQKEGSSSSQIKTQIQSKAMTLDSTSKLKPKG</sequence>
<dbReference type="GO" id="GO:0005655">
    <property type="term" value="C:nucleolar ribonuclease P complex"/>
    <property type="evidence" value="ECO:0007669"/>
    <property type="project" value="TreeGrafter"/>
</dbReference>
<evidence type="ECO:0000256" key="2">
    <source>
        <dbReference type="ARBA" id="ARBA00007331"/>
    </source>
</evidence>
<dbReference type="AlphaFoldDB" id="A0A9N9LZX9"/>
<name>A0A9N9LZX9_9HELO</name>
<evidence type="ECO:0000256" key="4">
    <source>
        <dbReference type="SAM" id="MobiDB-lite"/>
    </source>
</evidence>
<evidence type="ECO:0000256" key="3">
    <source>
        <dbReference type="ARBA" id="ARBA00022694"/>
    </source>
</evidence>
<reference evidence="5" key="1">
    <citation type="submission" date="2021-07" db="EMBL/GenBank/DDBJ databases">
        <authorList>
            <person name="Durling M."/>
        </authorList>
    </citation>
    <scope>NUCLEOTIDE SEQUENCE</scope>
</reference>
<dbReference type="Gene3D" id="3.20.20.140">
    <property type="entry name" value="Metal-dependent hydrolases"/>
    <property type="match status" value="1"/>
</dbReference>
<dbReference type="InterPro" id="IPR002738">
    <property type="entry name" value="RNase_P_p30"/>
</dbReference>
<feature type="compositionally biased region" description="Low complexity" evidence="4">
    <location>
        <begin position="290"/>
        <end position="316"/>
    </location>
</feature>
<dbReference type="InterPro" id="IPR016195">
    <property type="entry name" value="Pol/histidinol_Pase-like"/>
</dbReference>
<dbReference type="PANTHER" id="PTHR13031:SF0">
    <property type="entry name" value="RIBONUCLEASE P PROTEIN SUBUNIT P30"/>
    <property type="match status" value="1"/>
</dbReference>
<comment type="caution">
    <text evidence="5">The sequence shown here is derived from an EMBL/GenBank/DDBJ whole genome shotgun (WGS) entry which is preliminary data.</text>
</comment>
<evidence type="ECO:0000313" key="5">
    <source>
        <dbReference type="EMBL" id="CAG8980526.1"/>
    </source>
</evidence>
<organism evidence="5 6">
    <name type="scientific">Hymenoscyphus albidus</name>
    <dbReference type="NCBI Taxonomy" id="595503"/>
    <lineage>
        <taxon>Eukaryota</taxon>
        <taxon>Fungi</taxon>
        <taxon>Dikarya</taxon>
        <taxon>Ascomycota</taxon>
        <taxon>Pezizomycotina</taxon>
        <taxon>Leotiomycetes</taxon>
        <taxon>Helotiales</taxon>
        <taxon>Helotiaceae</taxon>
        <taxon>Hymenoscyphus</taxon>
    </lineage>
</organism>
<dbReference type="Proteomes" id="UP000701801">
    <property type="component" value="Unassembled WGS sequence"/>
</dbReference>
<feature type="region of interest" description="Disordered" evidence="4">
    <location>
        <begin position="247"/>
        <end position="330"/>
    </location>
</feature>
<dbReference type="PANTHER" id="PTHR13031">
    <property type="entry name" value="RIBONUCLEASE P SUBUNIT P30"/>
    <property type="match status" value="1"/>
</dbReference>
<evidence type="ECO:0000256" key="1">
    <source>
        <dbReference type="ARBA" id="ARBA00004123"/>
    </source>
</evidence>
<dbReference type="Pfam" id="PF01876">
    <property type="entry name" value="RNase_P_p30"/>
    <property type="match status" value="1"/>
</dbReference>
<dbReference type="OrthoDB" id="17948at2759"/>
<dbReference type="SUPFAM" id="SSF89550">
    <property type="entry name" value="PHP domain-like"/>
    <property type="match status" value="1"/>
</dbReference>
<keyword evidence="6" id="KW-1185">Reference proteome</keyword>
<feature type="compositionally biased region" description="Basic and acidic residues" evidence="4">
    <location>
        <begin position="247"/>
        <end position="257"/>
    </location>
</feature>
<dbReference type="EMBL" id="CAJVRM010000396">
    <property type="protein sequence ID" value="CAG8980526.1"/>
    <property type="molecule type" value="Genomic_DNA"/>
</dbReference>
<proteinExistence type="inferred from homology"/>
<feature type="compositionally biased region" description="Polar residues" evidence="4">
    <location>
        <begin position="320"/>
        <end position="330"/>
    </location>
</feature>
<gene>
    <name evidence="5" type="ORF">HYALB_00002523</name>
</gene>
<comment type="similarity">
    <text evidence="2">Belongs to the eukaryotic/archaeal RNase P protein component 3 family.</text>
</comment>